<dbReference type="GO" id="GO:0055085">
    <property type="term" value="P:transmembrane transport"/>
    <property type="evidence" value="ECO:0007669"/>
    <property type="project" value="InterPro"/>
</dbReference>
<feature type="transmembrane region" description="Helical" evidence="7">
    <location>
        <begin position="183"/>
        <end position="209"/>
    </location>
</feature>
<dbReference type="Proteomes" id="UP000481583">
    <property type="component" value="Unassembled WGS sequence"/>
</dbReference>
<evidence type="ECO:0000259" key="8">
    <source>
        <dbReference type="PROSITE" id="PS50928"/>
    </source>
</evidence>
<protein>
    <submittedName>
        <fullName evidence="9">ABC transporter permease subunit</fullName>
    </submittedName>
</protein>
<accession>A0A6G4U3E1</accession>
<dbReference type="GO" id="GO:0005886">
    <property type="term" value="C:plasma membrane"/>
    <property type="evidence" value="ECO:0007669"/>
    <property type="project" value="UniProtKB-SubCell"/>
</dbReference>
<feature type="transmembrane region" description="Helical" evidence="7">
    <location>
        <begin position="221"/>
        <end position="239"/>
    </location>
</feature>
<proteinExistence type="inferred from homology"/>
<keyword evidence="10" id="KW-1185">Reference proteome</keyword>
<keyword evidence="3" id="KW-1003">Cell membrane</keyword>
<evidence type="ECO:0000256" key="7">
    <source>
        <dbReference type="RuleBase" id="RU363032"/>
    </source>
</evidence>
<evidence type="ECO:0000256" key="3">
    <source>
        <dbReference type="ARBA" id="ARBA00022475"/>
    </source>
</evidence>
<dbReference type="PANTHER" id="PTHR30151:SF16">
    <property type="entry name" value="ABC TRANSPORTER PERMEASE PROTEIN"/>
    <property type="match status" value="1"/>
</dbReference>
<dbReference type="Pfam" id="PF00528">
    <property type="entry name" value="BPD_transp_1"/>
    <property type="match status" value="1"/>
</dbReference>
<organism evidence="9 10">
    <name type="scientific">Streptomyces coryli</name>
    <dbReference type="NCBI Taxonomy" id="1128680"/>
    <lineage>
        <taxon>Bacteria</taxon>
        <taxon>Bacillati</taxon>
        <taxon>Actinomycetota</taxon>
        <taxon>Actinomycetes</taxon>
        <taxon>Kitasatosporales</taxon>
        <taxon>Streptomycetaceae</taxon>
        <taxon>Streptomyces</taxon>
    </lineage>
</organism>
<dbReference type="InterPro" id="IPR000515">
    <property type="entry name" value="MetI-like"/>
</dbReference>
<feature type="transmembrane region" description="Helical" evidence="7">
    <location>
        <begin position="155"/>
        <end position="177"/>
    </location>
</feature>
<gene>
    <name evidence="9" type="ORF">G5C51_21790</name>
</gene>
<dbReference type="PANTHER" id="PTHR30151">
    <property type="entry name" value="ALKANE SULFONATE ABC TRANSPORTER-RELATED, MEMBRANE SUBUNIT"/>
    <property type="match status" value="1"/>
</dbReference>
<dbReference type="PROSITE" id="PS50928">
    <property type="entry name" value="ABC_TM1"/>
    <property type="match status" value="1"/>
</dbReference>
<comment type="similarity">
    <text evidence="7">Belongs to the binding-protein-dependent transport system permease family.</text>
</comment>
<dbReference type="EMBL" id="JAAKZV010000099">
    <property type="protein sequence ID" value="NGN66522.1"/>
    <property type="molecule type" value="Genomic_DNA"/>
</dbReference>
<evidence type="ECO:0000256" key="6">
    <source>
        <dbReference type="ARBA" id="ARBA00023136"/>
    </source>
</evidence>
<evidence type="ECO:0000313" key="9">
    <source>
        <dbReference type="EMBL" id="NGN66522.1"/>
    </source>
</evidence>
<feature type="transmembrane region" description="Helical" evidence="7">
    <location>
        <begin position="125"/>
        <end position="143"/>
    </location>
</feature>
<keyword evidence="6 7" id="KW-0472">Membrane</keyword>
<keyword evidence="5 7" id="KW-1133">Transmembrane helix</keyword>
<keyword evidence="4 7" id="KW-0812">Transmembrane</keyword>
<evidence type="ECO:0000256" key="5">
    <source>
        <dbReference type="ARBA" id="ARBA00022989"/>
    </source>
</evidence>
<evidence type="ECO:0000256" key="4">
    <source>
        <dbReference type="ARBA" id="ARBA00022692"/>
    </source>
</evidence>
<dbReference type="InterPro" id="IPR035906">
    <property type="entry name" value="MetI-like_sf"/>
</dbReference>
<name>A0A6G4U3E1_9ACTN</name>
<dbReference type="RefSeq" id="WP_165239834.1">
    <property type="nucleotide sequence ID" value="NZ_JAAKZV010000099.1"/>
</dbReference>
<dbReference type="SUPFAM" id="SSF161098">
    <property type="entry name" value="MetI-like"/>
    <property type="match status" value="1"/>
</dbReference>
<evidence type="ECO:0000313" key="10">
    <source>
        <dbReference type="Proteomes" id="UP000481583"/>
    </source>
</evidence>
<dbReference type="Gene3D" id="1.10.3720.10">
    <property type="entry name" value="MetI-like"/>
    <property type="match status" value="1"/>
</dbReference>
<comment type="caution">
    <text evidence="9">The sequence shown here is derived from an EMBL/GenBank/DDBJ whole genome shotgun (WGS) entry which is preliminary data.</text>
</comment>
<evidence type="ECO:0000256" key="1">
    <source>
        <dbReference type="ARBA" id="ARBA00004651"/>
    </source>
</evidence>
<keyword evidence="2 7" id="KW-0813">Transport</keyword>
<dbReference type="CDD" id="cd06261">
    <property type="entry name" value="TM_PBP2"/>
    <property type="match status" value="1"/>
</dbReference>
<dbReference type="AlphaFoldDB" id="A0A6G4U3E1"/>
<sequence length="259" mass="26660">MTGRAALRGLFGTLAAVAAAEVTVRAAGGFSGDLPAPTQVLAAAGEQLADGEFTDAVGATLRVWAYGMLIAVGVAVPAGFLLSSIRALGTACQAIVEFLRPIPSVALIPLALLVFPAPDRMKTSLVVYASVWPILLNTLYALRQVDRVQLDTLKVFGFGAAARAWFVSLPSSVPFILTGVRVSASVALIVAISTELLAVGDTGIGTYLAQTQSAGGQTDQMLAGALWAGVIGLLINGALTTAERRAARWWPVSGKEGVA</sequence>
<evidence type="ECO:0000256" key="2">
    <source>
        <dbReference type="ARBA" id="ARBA00022448"/>
    </source>
</evidence>
<reference evidence="9 10" key="1">
    <citation type="submission" date="2020-02" db="EMBL/GenBank/DDBJ databases">
        <title>Whole-genome analyses of novel actinobacteria.</title>
        <authorList>
            <person name="Sahin N."/>
        </authorList>
    </citation>
    <scope>NUCLEOTIDE SEQUENCE [LARGE SCALE GENOMIC DNA]</scope>
    <source>
        <strain evidence="9 10">A7024</strain>
    </source>
</reference>
<comment type="subcellular location">
    <subcellularLocation>
        <location evidence="1 7">Cell membrane</location>
        <topology evidence="1 7">Multi-pass membrane protein</topology>
    </subcellularLocation>
</comment>
<feature type="domain" description="ABC transmembrane type-1" evidence="8">
    <location>
        <begin position="57"/>
        <end position="239"/>
    </location>
</feature>
<feature type="transmembrane region" description="Helical" evidence="7">
    <location>
        <begin position="94"/>
        <end position="113"/>
    </location>
</feature>
<feature type="transmembrane region" description="Helical" evidence="7">
    <location>
        <begin position="63"/>
        <end position="82"/>
    </location>
</feature>